<dbReference type="CDD" id="cd02248">
    <property type="entry name" value="Peptidase_C1A"/>
    <property type="match status" value="1"/>
</dbReference>
<feature type="signal peptide" evidence="3">
    <location>
        <begin position="1"/>
        <end position="17"/>
    </location>
</feature>
<feature type="domain" description="Peptidase C1A papain C-terminal" evidence="4">
    <location>
        <begin position="125"/>
        <end position="345"/>
    </location>
</feature>
<evidence type="ECO:0000256" key="2">
    <source>
        <dbReference type="ARBA" id="ARBA00023157"/>
    </source>
</evidence>
<comment type="caution">
    <text evidence="6">The sequence shown here is derived from an EMBL/GenBank/DDBJ whole genome shotgun (WGS) entry which is preliminary data.</text>
</comment>
<keyword evidence="7" id="KW-1185">Reference proteome</keyword>
<keyword evidence="2" id="KW-1015">Disulfide bond</keyword>
<dbReference type="InterPro" id="IPR039417">
    <property type="entry name" value="Peptidase_C1A_papain-like"/>
</dbReference>
<dbReference type="InterPro" id="IPR013128">
    <property type="entry name" value="Peptidase_C1A"/>
</dbReference>
<dbReference type="PROSITE" id="PS00639">
    <property type="entry name" value="THIOL_PROTEASE_HIS"/>
    <property type="match status" value="1"/>
</dbReference>
<dbReference type="InterPro" id="IPR038765">
    <property type="entry name" value="Papain-like_cys_pep_sf"/>
</dbReference>
<evidence type="ECO:0000313" key="7">
    <source>
        <dbReference type="Proteomes" id="UP001149090"/>
    </source>
</evidence>
<keyword evidence="3" id="KW-0732">Signal</keyword>
<dbReference type="SMART" id="SM00848">
    <property type="entry name" value="Inhibitor_I29"/>
    <property type="match status" value="1"/>
</dbReference>
<protein>
    <submittedName>
        <fullName evidence="6">Cathepsin l1</fullName>
    </submittedName>
</protein>
<evidence type="ECO:0000313" key="6">
    <source>
        <dbReference type="EMBL" id="KAJ5069876.1"/>
    </source>
</evidence>
<dbReference type="AlphaFoldDB" id="A0A9Q0LB85"/>
<dbReference type="InterPro" id="IPR013201">
    <property type="entry name" value="Prot_inhib_I29"/>
</dbReference>
<organism evidence="6 7">
    <name type="scientific">Anaeramoeba ignava</name>
    <name type="common">Anaerobic marine amoeba</name>
    <dbReference type="NCBI Taxonomy" id="1746090"/>
    <lineage>
        <taxon>Eukaryota</taxon>
        <taxon>Metamonada</taxon>
        <taxon>Anaeramoebidae</taxon>
        <taxon>Anaeramoeba</taxon>
    </lineage>
</organism>
<evidence type="ECO:0000259" key="4">
    <source>
        <dbReference type="SMART" id="SM00645"/>
    </source>
</evidence>
<dbReference type="Gene3D" id="3.90.70.10">
    <property type="entry name" value="Cysteine proteinases"/>
    <property type="match status" value="1"/>
</dbReference>
<evidence type="ECO:0000256" key="1">
    <source>
        <dbReference type="ARBA" id="ARBA00008455"/>
    </source>
</evidence>
<name>A0A9Q0LB85_ANAIG</name>
<dbReference type="PROSITE" id="PS00139">
    <property type="entry name" value="THIOL_PROTEASE_CYS"/>
    <property type="match status" value="1"/>
</dbReference>
<dbReference type="OMA" id="FSSWAFT"/>
<dbReference type="OrthoDB" id="3789175at2759"/>
<dbReference type="Pfam" id="PF08246">
    <property type="entry name" value="Inhibitor_I29"/>
    <property type="match status" value="1"/>
</dbReference>
<dbReference type="SMART" id="SM00645">
    <property type="entry name" value="Pept_C1"/>
    <property type="match status" value="1"/>
</dbReference>
<dbReference type="InterPro" id="IPR000668">
    <property type="entry name" value="Peptidase_C1A_C"/>
</dbReference>
<dbReference type="Proteomes" id="UP001149090">
    <property type="component" value="Unassembled WGS sequence"/>
</dbReference>
<gene>
    <name evidence="6" type="ORF">M0811_11538</name>
</gene>
<dbReference type="Pfam" id="PF00112">
    <property type="entry name" value="Peptidase_C1"/>
    <property type="match status" value="1"/>
</dbReference>
<proteinExistence type="inferred from homology"/>
<dbReference type="EMBL" id="JAPDFW010000102">
    <property type="protein sequence ID" value="KAJ5069876.1"/>
    <property type="molecule type" value="Genomic_DNA"/>
</dbReference>
<dbReference type="SUPFAM" id="SSF54001">
    <property type="entry name" value="Cysteine proteinases"/>
    <property type="match status" value="1"/>
</dbReference>
<dbReference type="GO" id="GO:0006508">
    <property type="term" value="P:proteolysis"/>
    <property type="evidence" value="ECO:0007669"/>
    <property type="project" value="InterPro"/>
</dbReference>
<reference evidence="6" key="1">
    <citation type="submission" date="2022-10" db="EMBL/GenBank/DDBJ databases">
        <title>Novel sulphate-reducing endosymbionts in the free-living metamonad Anaeramoeba.</title>
        <authorList>
            <person name="Jerlstrom-Hultqvist J."/>
            <person name="Cepicka I."/>
            <person name="Gallot-Lavallee L."/>
            <person name="Salas-Leiva D."/>
            <person name="Curtis B.A."/>
            <person name="Zahonova K."/>
            <person name="Pipaliya S."/>
            <person name="Dacks J."/>
            <person name="Roger A.J."/>
        </authorList>
    </citation>
    <scope>NUCLEOTIDE SEQUENCE</scope>
    <source>
        <strain evidence="6">BMAN</strain>
    </source>
</reference>
<dbReference type="GO" id="GO:0008234">
    <property type="term" value="F:cysteine-type peptidase activity"/>
    <property type="evidence" value="ECO:0007669"/>
    <property type="project" value="InterPro"/>
</dbReference>
<dbReference type="InterPro" id="IPR000169">
    <property type="entry name" value="Pept_cys_AS"/>
</dbReference>
<feature type="domain" description="Cathepsin propeptide inhibitor" evidence="5">
    <location>
        <begin position="41"/>
        <end position="97"/>
    </location>
</feature>
<feature type="chain" id="PRO_5040333968" evidence="3">
    <location>
        <begin position="18"/>
        <end position="458"/>
    </location>
</feature>
<sequence length="458" mass="51163">MKIYLLSFLLILAFVFSERITLKQEESSKNSKKTQPSQNPFTNYVNKFEKNYEPKEYKARKDIYIKNLERIKKHNEDETQTWKAGENQFTDWTDEEFHAYLTKFPTPESEFTPLDRSKLKPLTALPINVDLRENMTSAKDQGSCGSCWAFSAIAVAEGAFNLNEDILMDLSQQELVSCVSSCSGCNGGFTNLGLEYIKANGSCGDYLWGYTAQNGTCGGTSKTNCDSEKGVYTSQINNTDLTPLPENERVDTLMQIVATYGPVGVAIDADSLSWYDSGIATSMSCSSNAIYANHAVTIAGYGTEGTTDFWRVKNSWGYSWGENGYFRFERGINLCGIENYAYFVEATTNNGLTKFSGTVTGLTVSSPSSSKFTLAWNSYAGAQKYFIKAILDDRLYIWETSYNPVRVSVGDSYKNGTCWVGPILDSQYGALAENITWESAHTITLSFFAFLLILFNFF</sequence>
<evidence type="ECO:0000259" key="5">
    <source>
        <dbReference type="SMART" id="SM00848"/>
    </source>
</evidence>
<accession>A0A9Q0LB85</accession>
<dbReference type="PRINTS" id="PR00705">
    <property type="entry name" value="PAPAIN"/>
</dbReference>
<dbReference type="InterPro" id="IPR025660">
    <property type="entry name" value="Pept_his_AS"/>
</dbReference>
<dbReference type="PANTHER" id="PTHR12411">
    <property type="entry name" value="CYSTEINE PROTEASE FAMILY C1-RELATED"/>
    <property type="match status" value="1"/>
</dbReference>
<comment type="similarity">
    <text evidence="1">Belongs to the peptidase C1 family.</text>
</comment>
<evidence type="ECO:0000256" key="3">
    <source>
        <dbReference type="SAM" id="SignalP"/>
    </source>
</evidence>